<proteinExistence type="predicted"/>
<comment type="caution">
    <text evidence="2">The sequence shown here is derived from an EMBL/GenBank/DDBJ whole genome shotgun (WGS) entry which is preliminary data.</text>
</comment>
<organism evidence="2 3">
    <name type="scientific">Caerostris extrusa</name>
    <name type="common">Bark spider</name>
    <name type="synonym">Caerostris bankana</name>
    <dbReference type="NCBI Taxonomy" id="172846"/>
    <lineage>
        <taxon>Eukaryota</taxon>
        <taxon>Metazoa</taxon>
        <taxon>Ecdysozoa</taxon>
        <taxon>Arthropoda</taxon>
        <taxon>Chelicerata</taxon>
        <taxon>Arachnida</taxon>
        <taxon>Araneae</taxon>
        <taxon>Araneomorphae</taxon>
        <taxon>Entelegynae</taxon>
        <taxon>Araneoidea</taxon>
        <taxon>Araneidae</taxon>
        <taxon>Caerostris</taxon>
    </lineage>
</organism>
<reference evidence="2 3" key="1">
    <citation type="submission" date="2021-06" db="EMBL/GenBank/DDBJ databases">
        <title>Caerostris extrusa draft genome.</title>
        <authorList>
            <person name="Kono N."/>
            <person name="Arakawa K."/>
        </authorList>
    </citation>
    <scope>NUCLEOTIDE SEQUENCE [LARGE SCALE GENOMIC DNA]</scope>
</reference>
<dbReference type="EMBL" id="BPLR01002870">
    <property type="protein sequence ID" value="GIX78822.1"/>
    <property type="molecule type" value="Genomic_DNA"/>
</dbReference>
<name>A0AAV4N5H7_CAEEX</name>
<gene>
    <name evidence="2" type="ORF">CEXT_47011</name>
</gene>
<keyword evidence="3" id="KW-1185">Reference proteome</keyword>
<evidence type="ECO:0000313" key="2">
    <source>
        <dbReference type="EMBL" id="GIX78822.1"/>
    </source>
</evidence>
<sequence length="140" mass="15376">MSTQDASSHPISKTARAKLYHTRTQFSETERERGRESRKGGGGVRGTCFASFHVAGDTHRQATLFYRPTQAQQQCSTWACPGKASSCCPGSKGKCLFQGQTHQGPSPMDGTEPENQDLYGVRESSRQSRIPGIRELTHTT</sequence>
<evidence type="ECO:0000313" key="3">
    <source>
        <dbReference type="Proteomes" id="UP001054945"/>
    </source>
</evidence>
<dbReference type="AlphaFoldDB" id="A0AAV4N5H7"/>
<dbReference type="Proteomes" id="UP001054945">
    <property type="component" value="Unassembled WGS sequence"/>
</dbReference>
<accession>A0AAV4N5H7</accession>
<feature type="compositionally biased region" description="Polar residues" evidence="1">
    <location>
        <begin position="1"/>
        <end position="11"/>
    </location>
</feature>
<feature type="compositionally biased region" description="Basic and acidic residues" evidence="1">
    <location>
        <begin position="28"/>
        <end position="39"/>
    </location>
</feature>
<feature type="region of interest" description="Disordered" evidence="1">
    <location>
        <begin position="120"/>
        <end position="140"/>
    </location>
</feature>
<feature type="region of interest" description="Disordered" evidence="1">
    <location>
        <begin position="1"/>
        <end position="46"/>
    </location>
</feature>
<evidence type="ECO:0000256" key="1">
    <source>
        <dbReference type="SAM" id="MobiDB-lite"/>
    </source>
</evidence>
<protein>
    <submittedName>
        <fullName evidence="2">Uncharacterized protein</fullName>
    </submittedName>
</protein>